<dbReference type="AlphaFoldDB" id="A0A0E9XB19"/>
<organism evidence="1">
    <name type="scientific">Anguilla anguilla</name>
    <name type="common">European freshwater eel</name>
    <name type="synonym">Muraena anguilla</name>
    <dbReference type="NCBI Taxonomy" id="7936"/>
    <lineage>
        <taxon>Eukaryota</taxon>
        <taxon>Metazoa</taxon>
        <taxon>Chordata</taxon>
        <taxon>Craniata</taxon>
        <taxon>Vertebrata</taxon>
        <taxon>Euteleostomi</taxon>
        <taxon>Actinopterygii</taxon>
        <taxon>Neopterygii</taxon>
        <taxon>Teleostei</taxon>
        <taxon>Anguilliformes</taxon>
        <taxon>Anguillidae</taxon>
        <taxon>Anguilla</taxon>
    </lineage>
</organism>
<reference evidence="1" key="1">
    <citation type="submission" date="2014-11" db="EMBL/GenBank/DDBJ databases">
        <authorList>
            <person name="Amaro Gonzalez C."/>
        </authorList>
    </citation>
    <scope>NUCLEOTIDE SEQUENCE</scope>
</reference>
<reference evidence="1" key="2">
    <citation type="journal article" date="2015" name="Fish Shellfish Immunol.">
        <title>Early steps in the European eel (Anguilla anguilla)-Vibrio vulnificus interaction in the gills: Role of the RtxA13 toxin.</title>
        <authorList>
            <person name="Callol A."/>
            <person name="Pajuelo D."/>
            <person name="Ebbesson L."/>
            <person name="Teles M."/>
            <person name="MacKenzie S."/>
            <person name="Amaro C."/>
        </authorList>
    </citation>
    <scope>NUCLEOTIDE SEQUENCE</scope>
</reference>
<name>A0A0E9XB19_ANGAN</name>
<proteinExistence type="predicted"/>
<protein>
    <submittedName>
        <fullName evidence="1">Uncharacterized protein</fullName>
    </submittedName>
</protein>
<dbReference type="EMBL" id="GBXM01009704">
    <property type="protein sequence ID" value="JAH98873.1"/>
    <property type="molecule type" value="Transcribed_RNA"/>
</dbReference>
<sequence length="56" mass="6406">MHMVDYLIEHAVILEALTLAIRLNIYIRLARYKILASQPHTSLLCFAVPQPLSSTR</sequence>
<evidence type="ECO:0000313" key="1">
    <source>
        <dbReference type="EMBL" id="JAH98873.1"/>
    </source>
</evidence>
<accession>A0A0E9XB19</accession>